<evidence type="ECO:0000256" key="2">
    <source>
        <dbReference type="ARBA" id="ARBA00006665"/>
    </source>
</evidence>
<feature type="transmembrane region" description="Helical" evidence="6">
    <location>
        <begin position="26"/>
        <end position="46"/>
    </location>
</feature>
<organism evidence="7 8">
    <name type="scientific">[Myrmecia] bisecta</name>
    <dbReference type="NCBI Taxonomy" id="41462"/>
    <lineage>
        <taxon>Eukaryota</taxon>
        <taxon>Viridiplantae</taxon>
        <taxon>Chlorophyta</taxon>
        <taxon>core chlorophytes</taxon>
        <taxon>Trebouxiophyceae</taxon>
        <taxon>Trebouxiales</taxon>
        <taxon>Trebouxiaceae</taxon>
        <taxon>Myrmecia</taxon>
    </lineage>
</organism>
<dbReference type="AlphaFoldDB" id="A0AAW1PP55"/>
<keyword evidence="3 6" id="KW-0812">Transmembrane</keyword>
<comment type="caution">
    <text evidence="7">The sequence shown here is derived from an EMBL/GenBank/DDBJ whole genome shotgun (WGS) entry which is preliminary data.</text>
</comment>
<name>A0AAW1PP55_9CHLO</name>
<evidence type="ECO:0008006" key="9">
    <source>
        <dbReference type="Google" id="ProtNLM"/>
    </source>
</evidence>
<dbReference type="Proteomes" id="UP001489004">
    <property type="component" value="Unassembled WGS sequence"/>
</dbReference>
<sequence>MLCERALIHLKLQKAPSLLSQRTVGAVLRISFGNFLFFALNMLVTLGVRRKDDPRAIAHTALWAPKFIIWAGLIGMTFALPNHVFYVYGQIARVLSGFFLILQIIILLDWFFGINEWLLSRDGWPERVALICGSALFFLGSLAVLGVLYHFYAPFASCSLNIFFITWTLITAIVYTMISVSPWRMESAGLLTAGMVFAYATFLLWSALTSEPLDARCVYSGGTGSKGVKIVGFLLGLAAILFTTLTSSTESKTLDMENGAATNDDLLPYRPDFFHLVFLLASAYLAMLFTSWSLDQTPGEFVVDKGWISVWVKMVSQWVCTLLYLWSLVAPRLLANRSFN</sequence>
<protein>
    <recommendedName>
        <fullName evidence="9">Serine incorporator</fullName>
    </recommendedName>
</protein>
<evidence type="ECO:0000256" key="1">
    <source>
        <dbReference type="ARBA" id="ARBA00004141"/>
    </source>
</evidence>
<evidence type="ECO:0000256" key="4">
    <source>
        <dbReference type="ARBA" id="ARBA00022989"/>
    </source>
</evidence>
<evidence type="ECO:0000256" key="3">
    <source>
        <dbReference type="ARBA" id="ARBA00022692"/>
    </source>
</evidence>
<dbReference type="EMBL" id="JALJOR010000009">
    <property type="protein sequence ID" value="KAK9811743.1"/>
    <property type="molecule type" value="Genomic_DNA"/>
</dbReference>
<dbReference type="Pfam" id="PF03348">
    <property type="entry name" value="Serinc"/>
    <property type="match status" value="2"/>
</dbReference>
<feature type="transmembrane region" description="Helical" evidence="6">
    <location>
        <begin position="94"/>
        <end position="118"/>
    </location>
</feature>
<feature type="transmembrane region" description="Helical" evidence="6">
    <location>
        <begin position="314"/>
        <end position="335"/>
    </location>
</feature>
<evidence type="ECO:0000313" key="8">
    <source>
        <dbReference type="Proteomes" id="UP001489004"/>
    </source>
</evidence>
<evidence type="ECO:0000313" key="7">
    <source>
        <dbReference type="EMBL" id="KAK9811743.1"/>
    </source>
</evidence>
<keyword evidence="4 6" id="KW-1133">Transmembrane helix</keyword>
<comment type="similarity">
    <text evidence="2">Belongs to the TDE1 family.</text>
</comment>
<feature type="transmembrane region" description="Helical" evidence="6">
    <location>
        <begin position="273"/>
        <end position="294"/>
    </location>
</feature>
<feature type="transmembrane region" description="Helical" evidence="6">
    <location>
        <begin position="130"/>
        <end position="153"/>
    </location>
</feature>
<evidence type="ECO:0000256" key="6">
    <source>
        <dbReference type="SAM" id="Phobius"/>
    </source>
</evidence>
<gene>
    <name evidence="7" type="ORF">WJX72_009404</name>
</gene>
<feature type="transmembrane region" description="Helical" evidence="6">
    <location>
        <begin position="67"/>
        <end position="88"/>
    </location>
</feature>
<reference evidence="7 8" key="1">
    <citation type="journal article" date="2024" name="Nat. Commun.">
        <title>Phylogenomics reveals the evolutionary origins of lichenization in chlorophyte algae.</title>
        <authorList>
            <person name="Puginier C."/>
            <person name="Libourel C."/>
            <person name="Otte J."/>
            <person name="Skaloud P."/>
            <person name="Haon M."/>
            <person name="Grisel S."/>
            <person name="Petersen M."/>
            <person name="Berrin J.G."/>
            <person name="Delaux P.M."/>
            <person name="Dal Grande F."/>
            <person name="Keller J."/>
        </authorList>
    </citation>
    <scope>NUCLEOTIDE SEQUENCE [LARGE SCALE GENOMIC DNA]</scope>
    <source>
        <strain evidence="7 8">SAG 2043</strain>
    </source>
</reference>
<evidence type="ECO:0000256" key="5">
    <source>
        <dbReference type="ARBA" id="ARBA00023136"/>
    </source>
</evidence>
<dbReference type="PANTHER" id="PTHR10383:SF9">
    <property type="entry name" value="SERINE INCORPORATOR, ISOFORM F"/>
    <property type="match status" value="1"/>
</dbReference>
<accession>A0AAW1PP55</accession>
<keyword evidence="8" id="KW-1185">Reference proteome</keyword>
<dbReference type="InterPro" id="IPR005016">
    <property type="entry name" value="TDE1/TMS"/>
</dbReference>
<feature type="transmembrane region" description="Helical" evidence="6">
    <location>
        <begin position="159"/>
        <end position="178"/>
    </location>
</feature>
<proteinExistence type="inferred from homology"/>
<dbReference type="GO" id="GO:0016020">
    <property type="term" value="C:membrane"/>
    <property type="evidence" value="ECO:0007669"/>
    <property type="project" value="UniProtKB-SubCell"/>
</dbReference>
<keyword evidence="5 6" id="KW-0472">Membrane</keyword>
<feature type="transmembrane region" description="Helical" evidence="6">
    <location>
        <begin position="190"/>
        <end position="208"/>
    </location>
</feature>
<feature type="transmembrane region" description="Helical" evidence="6">
    <location>
        <begin position="228"/>
        <end position="246"/>
    </location>
</feature>
<dbReference type="PANTHER" id="PTHR10383">
    <property type="entry name" value="SERINE INCORPORATOR"/>
    <property type="match status" value="1"/>
</dbReference>
<comment type="subcellular location">
    <subcellularLocation>
        <location evidence="1">Membrane</location>
        <topology evidence="1">Multi-pass membrane protein</topology>
    </subcellularLocation>
</comment>